<evidence type="ECO:0000256" key="8">
    <source>
        <dbReference type="ARBA" id="ARBA00022927"/>
    </source>
</evidence>
<keyword evidence="5" id="KW-0677">Repeat</keyword>
<evidence type="ECO:0000256" key="2">
    <source>
        <dbReference type="ARBA" id="ARBA00022448"/>
    </source>
</evidence>
<evidence type="ECO:0000256" key="6">
    <source>
        <dbReference type="ARBA" id="ARBA00022824"/>
    </source>
</evidence>
<dbReference type="SMART" id="SM00320">
    <property type="entry name" value="WD40"/>
    <property type="match status" value="3"/>
</dbReference>
<dbReference type="Proteomes" id="UP001476247">
    <property type="component" value="Unassembled WGS sequence"/>
</dbReference>
<organism evidence="11 12">
    <name type="scientific">Helicostylum pulchrum</name>
    <dbReference type="NCBI Taxonomy" id="562976"/>
    <lineage>
        <taxon>Eukaryota</taxon>
        <taxon>Fungi</taxon>
        <taxon>Fungi incertae sedis</taxon>
        <taxon>Mucoromycota</taxon>
        <taxon>Mucoromycotina</taxon>
        <taxon>Mucoromycetes</taxon>
        <taxon>Mucorales</taxon>
        <taxon>Mucorineae</taxon>
        <taxon>Mucoraceae</taxon>
        <taxon>Helicostylum</taxon>
    </lineage>
</organism>
<keyword evidence="2" id="KW-0813">Transport</keyword>
<evidence type="ECO:0000256" key="9">
    <source>
        <dbReference type="ARBA" id="ARBA00022989"/>
    </source>
</evidence>
<keyword evidence="7" id="KW-0931">ER-Golgi transport</keyword>
<dbReference type="InterPro" id="IPR011047">
    <property type="entry name" value="Quinoprotein_ADH-like_sf"/>
</dbReference>
<keyword evidence="10" id="KW-0472">Membrane</keyword>
<dbReference type="Gene3D" id="2.130.10.10">
    <property type="entry name" value="YVTN repeat-like/Quinoprotein amine dehydrogenase"/>
    <property type="match status" value="1"/>
</dbReference>
<reference evidence="11 12" key="1">
    <citation type="submission" date="2024-04" db="EMBL/GenBank/DDBJ databases">
        <title>genome sequences of Mucor flavus KT1a and Helicostylum pulchrum KT1b strains isolation_sourced from the surface of a dry-aged beef.</title>
        <authorList>
            <person name="Toyotome T."/>
            <person name="Hosono M."/>
            <person name="Torimaru M."/>
            <person name="Fukuda K."/>
            <person name="Mikami N."/>
        </authorList>
    </citation>
    <scope>NUCLEOTIDE SEQUENCE [LARGE SCALE GENOMIC DNA]</scope>
    <source>
        <strain evidence="11 12">KT1b</strain>
    </source>
</reference>
<accession>A0ABP9XJY7</accession>
<keyword evidence="6" id="KW-0256">Endoplasmic reticulum</keyword>
<name>A0ABP9XJY7_9FUNG</name>
<dbReference type="InterPro" id="IPR015943">
    <property type="entry name" value="WD40/YVTN_repeat-like_dom_sf"/>
</dbReference>
<evidence type="ECO:0000313" key="11">
    <source>
        <dbReference type="EMBL" id="GAA5795102.1"/>
    </source>
</evidence>
<evidence type="ECO:0000256" key="3">
    <source>
        <dbReference type="ARBA" id="ARBA00022574"/>
    </source>
</evidence>
<keyword evidence="4" id="KW-0812">Transmembrane</keyword>
<dbReference type="PANTHER" id="PTHR23284">
    <property type="entry name" value="PROLACTIN REGULATORY ELEMENT BINDING PROTEIN"/>
    <property type="match status" value="1"/>
</dbReference>
<dbReference type="InterPro" id="IPR045260">
    <property type="entry name" value="Sec12-like"/>
</dbReference>
<dbReference type="EMBL" id="BAABUJ010000004">
    <property type="protein sequence ID" value="GAA5795102.1"/>
    <property type="molecule type" value="Genomic_DNA"/>
</dbReference>
<evidence type="ECO:0000256" key="10">
    <source>
        <dbReference type="ARBA" id="ARBA00023136"/>
    </source>
</evidence>
<keyword evidence="3" id="KW-0853">WD repeat</keyword>
<sequence length="380" mass="41665">MGNALTIKQDVDFFILGLDFAADDTLIVGGGGDSSSLGFKNNLVSFKIDTSAKKITQLDSVLLSDKEDCPMSLACHPTGDLLAAGINSSADKIEDRRNLNCRIFNTSSGHLLFKYAVSTSTCNAPNEYQKVTRFSQSGNYLVTVFSDDKVSVINTKDWSLAFTPVRFENVQDAAFDFNDNHIAVATTASLFILKIDGEIVQVIDRPKLNKKTPCEIKACRYGIDKQGRQTLYAVVNASIRGRGFICAWKLKLRGVQYPVTKVKTAGISRDSITSFAINRSGDTIAYASRDLSIGFIDAQQLKPLLKLRKVSDFDITSLAFNRAGTLLASAATDYCFRVTVVPDLKGKDSIAVSTVFMFLDMLLFALLMDTIVKMVYHGTL</sequence>
<dbReference type="PANTHER" id="PTHR23284:SF0">
    <property type="entry name" value="PROLACTIN REGULATORY ELEMENT-BINDING PROTEIN"/>
    <property type="match status" value="1"/>
</dbReference>
<dbReference type="SUPFAM" id="SSF50998">
    <property type="entry name" value="Quinoprotein alcohol dehydrogenase-like"/>
    <property type="match status" value="1"/>
</dbReference>
<evidence type="ECO:0000256" key="5">
    <source>
        <dbReference type="ARBA" id="ARBA00022737"/>
    </source>
</evidence>
<comment type="caution">
    <text evidence="11">The sequence shown here is derived from an EMBL/GenBank/DDBJ whole genome shotgun (WGS) entry which is preliminary data.</text>
</comment>
<proteinExistence type="predicted"/>
<keyword evidence="12" id="KW-1185">Reference proteome</keyword>
<keyword evidence="8" id="KW-0653">Protein transport</keyword>
<dbReference type="InterPro" id="IPR001680">
    <property type="entry name" value="WD40_rpt"/>
</dbReference>
<evidence type="ECO:0000313" key="12">
    <source>
        <dbReference type="Proteomes" id="UP001476247"/>
    </source>
</evidence>
<gene>
    <name evidence="11" type="ORF">HPULCUR_000454</name>
</gene>
<evidence type="ECO:0000256" key="4">
    <source>
        <dbReference type="ARBA" id="ARBA00022692"/>
    </source>
</evidence>
<evidence type="ECO:0000256" key="7">
    <source>
        <dbReference type="ARBA" id="ARBA00022892"/>
    </source>
</evidence>
<protein>
    <submittedName>
        <fullName evidence="11">Uncharacterized protein</fullName>
    </submittedName>
</protein>
<evidence type="ECO:0000256" key="1">
    <source>
        <dbReference type="ARBA" id="ARBA00004389"/>
    </source>
</evidence>
<keyword evidence="9" id="KW-1133">Transmembrane helix</keyword>
<comment type="subcellular location">
    <subcellularLocation>
        <location evidence="1">Endoplasmic reticulum membrane</location>
        <topology evidence="1">Single-pass membrane protein</topology>
    </subcellularLocation>
</comment>